<evidence type="ECO:0008006" key="2">
    <source>
        <dbReference type="Google" id="ProtNLM"/>
    </source>
</evidence>
<dbReference type="AlphaFoldDB" id="A0A380TA01"/>
<protein>
    <recommendedName>
        <fullName evidence="2">CRISPR-associated protein, Cmr3 family</fullName>
    </recommendedName>
</protein>
<gene>
    <name evidence="1" type="ORF">DF3PB_150013</name>
</gene>
<name>A0A380TA01_9ZZZZ</name>
<dbReference type="Gene3D" id="3.30.70.2940">
    <property type="match status" value="1"/>
</dbReference>
<dbReference type="Gene3D" id="2.60.40.4350">
    <property type="match status" value="1"/>
</dbReference>
<proteinExistence type="predicted"/>
<accession>A0A380TA01</accession>
<dbReference type="Pfam" id="PF09700">
    <property type="entry name" value="Cas_Cmr3"/>
    <property type="match status" value="1"/>
</dbReference>
<organism evidence="1">
    <name type="scientific">metagenome</name>
    <dbReference type="NCBI Taxonomy" id="256318"/>
    <lineage>
        <taxon>unclassified sequences</taxon>
        <taxon>metagenomes</taxon>
    </lineage>
</organism>
<sequence>MTTTWYRFKAADVLFFRDGRPFNQGDPAQMAITSLFPPHPNTAVGALRAALARGMGWDGRSPWCDRIKATLGDGEALSGLTFQGPYLTHGLAGPLFPAPAMIVREKGDDHAIRRLGPGRARDCDLGSAVRMAEPKNTRPHTRVKALTGSWLTLPGMQHVLNGGVPPRKEIYLAGDDSEPSDEENDVKNALFAREVRIGLARNPRTRTAEQGALYTAGFVRPQAGEKVALVMGVHSKQKLQDPVSPIPLGGEGRFAWVEGGEEISWPEPPAPFQEAGDKLLYTVTLIMPAQLCGPKWPGPGEQLCGLPGTIVCACHERPLMVGGWASEHFRKGDWGPQPLKAMLPPGSTWFMEADPDDEEDVRGWHLKHIGDKDKRDWGYGQILIGTWMDDHTRTIGGGDQ</sequence>
<reference evidence="1" key="1">
    <citation type="submission" date="2018-07" db="EMBL/GenBank/DDBJ databases">
        <authorList>
            <person name="Quirk P.G."/>
            <person name="Krulwich T.A."/>
        </authorList>
    </citation>
    <scope>NUCLEOTIDE SEQUENCE</scope>
</reference>
<evidence type="ECO:0000313" key="1">
    <source>
        <dbReference type="EMBL" id="SUS04820.1"/>
    </source>
</evidence>
<dbReference type="InterPro" id="IPR019117">
    <property type="entry name" value="CRISPR-assoc_protein_Cmr3"/>
</dbReference>
<dbReference type="EMBL" id="UIDG01000057">
    <property type="protein sequence ID" value="SUS04820.1"/>
    <property type="molecule type" value="Genomic_DNA"/>
</dbReference>